<organism evidence="2 3">
    <name type="scientific">Flagellimonas allohymeniacidonis</name>
    <dbReference type="NCBI Taxonomy" id="2517819"/>
    <lineage>
        <taxon>Bacteria</taxon>
        <taxon>Pseudomonadati</taxon>
        <taxon>Bacteroidota</taxon>
        <taxon>Flavobacteriia</taxon>
        <taxon>Flavobacteriales</taxon>
        <taxon>Flavobacteriaceae</taxon>
        <taxon>Flagellimonas</taxon>
    </lineage>
</organism>
<dbReference type="Proteomes" id="UP000291981">
    <property type="component" value="Unassembled WGS sequence"/>
</dbReference>
<sequence length="723" mass="80650">MKNQIFPTLLSFFLLFFLSCSSDSGEETPEPDTQAPIVDFSIAGSPSGSTGPIVVSNEIIVNVDAQDNGTISKVEAFIDNQKQGEDTTAPFQIRIDVSGFESKIRLTQKFRDYTLKVSVTDAAGNVTSKEQTINIDNLLPSITEVSLEEGTVINGDSNMVTFNVSDNEGLVSVIAYLNNEVVQEFDTEVYELNINTLALSDGQNLLRLEAKDLADNTAAYSVNFISDNTGPEISIDTLEENQILDNLLNIKPNVSDEYSQAISLEVLFRGEQIQLYENPISVEFDFNPENYPTGDAVFSFVATDNLGNQSILEIDTEVLRLLMEVTLPEGFLSQFWTSFWIFASNSDDGSMIVSKSVELGEDAITLYAPGEFTPEQKYMITYLAVENTPDGAKSRVTNIQDISRNSLSQMVFNLRPNNVGQLTQFDTNGFGLVESVSGDGEGYAISHFPSEQNPNMNIFDRDDSISRDYYYLYSSQLTDIDYAYYKLTLPVDGTFSLNRSDMITDIDLETPTFSIVNALEFSLPVLNIDGYDSPQDFSEGIFHRIYSQTPPLIFGGVYQYYLNNSFSNYSHTLAIGDYYTIRRGVPPETYTVPDWTISNIQTGNTLSLTTTGADHRLGRILLRPTSGDSYVMTVLFDSQNTSEIVFPDLPDDLSDLDFYAANQEGTLNVEQIQITSFDNISTYEEYLDTVIKNQKEHDNISDIVESKLSVTGGFFNFENFHFN</sequence>
<dbReference type="Pfam" id="PF17957">
    <property type="entry name" value="Big_7"/>
    <property type="match status" value="2"/>
</dbReference>
<dbReference type="RefSeq" id="WP_130607882.1">
    <property type="nucleotide sequence ID" value="NZ_SGIU01000001.1"/>
</dbReference>
<evidence type="ECO:0000313" key="2">
    <source>
        <dbReference type="EMBL" id="TAI48238.1"/>
    </source>
</evidence>
<gene>
    <name evidence="2" type="ORF">EW142_00030</name>
</gene>
<dbReference type="OrthoDB" id="1179649at2"/>
<name>A0A4Q8QG95_9FLAO</name>
<evidence type="ECO:0000313" key="3">
    <source>
        <dbReference type="Proteomes" id="UP000291981"/>
    </source>
</evidence>
<dbReference type="EMBL" id="SGIU01000001">
    <property type="protein sequence ID" value="TAI48238.1"/>
    <property type="molecule type" value="Genomic_DNA"/>
</dbReference>
<dbReference type="PROSITE" id="PS51257">
    <property type="entry name" value="PROKAR_LIPOPROTEIN"/>
    <property type="match status" value="1"/>
</dbReference>
<keyword evidence="3" id="KW-1185">Reference proteome</keyword>
<proteinExistence type="predicted"/>
<evidence type="ECO:0000256" key="1">
    <source>
        <dbReference type="SAM" id="SignalP"/>
    </source>
</evidence>
<feature type="signal peptide" evidence="1">
    <location>
        <begin position="1"/>
        <end position="24"/>
    </location>
</feature>
<protein>
    <recommendedName>
        <fullName evidence="4">Cadherin domain-containing protein</fullName>
    </recommendedName>
</protein>
<comment type="caution">
    <text evidence="2">The sequence shown here is derived from an EMBL/GenBank/DDBJ whole genome shotgun (WGS) entry which is preliminary data.</text>
</comment>
<dbReference type="Gene3D" id="2.60.40.10">
    <property type="entry name" value="Immunoglobulins"/>
    <property type="match status" value="2"/>
</dbReference>
<keyword evidence="1" id="KW-0732">Signal</keyword>
<evidence type="ECO:0008006" key="4">
    <source>
        <dbReference type="Google" id="ProtNLM"/>
    </source>
</evidence>
<dbReference type="InterPro" id="IPR013783">
    <property type="entry name" value="Ig-like_fold"/>
</dbReference>
<dbReference type="AlphaFoldDB" id="A0A4Q8QG95"/>
<accession>A0A4Q8QG95</accession>
<feature type="chain" id="PRO_5020816716" description="Cadherin domain-containing protein" evidence="1">
    <location>
        <begin position="25"/>
        <end position="723"/>
    </location>
</feature>
<reference evidence="2 3" key="1">
    <citation type="submission" date="2019-02" db="EMBL/GenBank/DDBJ databases">
        <title>Draft genome sequence of Muricauda sp. 176CP4-71.</title>
        <authorList>
            <person name="Park J.-S."/>
        </authorList>
    </citation>
    <scope>NUCLEOTIDE SEQUENCE [LARGE SCALE GENOMIC DNA]</scope>
    <source>
        <strain evidence="2 3">176CP4-71</strain>
    </source>
</reference>